<dbReference type="PANTHER" id="PTHR10169:SF38">
    <property type="entry name" value="DNA TOPOISOMERASE 2"/>
    <property type="match status" value="1"/>
</dbReference>
<evidence type="ECO:0000256" key="7">
    <source>
        <dbReference type="ARBA" id="ARBA00022741"/>
    </source>
</evidence>
<evidence type="ECO:0000256" key="5">
    <source>
        <dbReference type="ARBA" id="ARBA00012895"/>
    </source>
</evidence>
<dbReference type="Gene3D" id="3.30.565.10">
    <property type="entry name" value="Histidine kinase-like ATPase, C-terminal domain"/>
    <property type="match status" value="1"/>
</dbReference>
<dbReference type="FunFam" id="3.30.1490.30:FF:000001">
    <property type="entry name" value="DNA topoisomerase 2"/>
    <property type="match status" value="1"/>
</dbReference>
<comment type="cofactor">
    <cofactor evidence="2">
        <name>Ca(2+)</name>
        <dbReference type="ChEBI" id="CHEBI:29108"/>
    </cofactor>
</comment>
<evidence type="ECO:0000256" key="1">
    <source>
        <dbReference type="ARBA" id="ARBA00000185"/>
    </source>
</evidence>
<dbReference type="Pfam" id="PF16898">
    <property type="entry name" value="TOPRIM_C"/>
    <property type="match status" value="1"/>
</dbReference>
<keyword evidence="7" id="KW-0547">Nucleotide-binding</keyword>
<reference evidence="16" key="1">
    <citation type="journal article" date="2020" name="Nature">
        <title>Giant virus diversity and host interactions through global metagenomics.</title>
        <authorList>
            <person name="Schulz F."/>
            <person name="Roux S."/>
            <person name="Paez-Espino D."/>
            <person name="Jungbluth S."/>
            <person name="Walsh D.A."/>
            <person name="Denef V.J."/>
            <person name="McMahon K.D."/>
            <person name="Konstantinidis K.T."/>
            <person name="Eloe-Fadrosh E.A."/>
            <person name="Kyrpides N.C."/>
            <person name="Woyke T."/>
        </authorList>
    </citation>
    <scope>NUCLEOTIDE SEQUENCE</scope>
    <source>
        <strain evidence="16">GVMAG-M-3300023184-177</strain>
    </source>
</reference>
<accession>A0A6C0HVM6</accession>
<evidence type="ECO:0000256" key="3">
    <source>
        <dbReference type="ARBA" id="ARBA00001946"/>
    </source>
</evidence>
<evidence type="ECO:0000256" key="13">
    <source>
        <dbReference type="SAM" id="Coils"/>
    </source>
</evidence>
<dbReference type="EC" id="5.6.2.2" evidence="5"/>
<dbReference type="EMBL" id="MN740019">
    <property type="protein sequence ID" value="QHT84544.1"/>
    <property type="molecule type" value="Genomic_DNA"/>
</dbReference>
<dbReference type="CDD" id="cd03481">
    <property type="entry name" value="TopoIIA_Trans_ScTopoIIA"/>
    <property type="match status" value="1"/>
</dbReference>
<dbReference type="InterPro" id="IPR013757">
    <property type="entry name" value="Topo_IIA_A_a_sf"/>
</dbReference>
<dbReference type="InterPro" id="IPR031660">
    <property type="entry name" value="TOPRIM_C"/>
</dbReference>
<dbReference type="Pfam" id="PF00204">
    <property type="entry name" value="DNA_gyraseB"/>
    <property type="match status" value="1"/>
</dbReference>
<evidence type="ECO:0000256" key="4">
    <source>
        <dbReference type="ARBA" id="ARBA00011080"/>
    </source>
</evidence>
<evidence type="ECO:0000256" key="11">
    <source>
        <dbReference type="ARBA" id="ARBA00023125"/>
    </source>
</evidence>
<dbReference type="GO" id="GO:0005524">
    <property type="term" value="F:ATP binding"/>
    <property type="evidence" value="ECO:0007669"/>
    <property type="project" value="UniProtKB-KW"/>
</dbReference>
<comment type="cofactor">
    <cofactor evidence="3">
        <name>Mg(2+)</name>
        <dbReference type="ChEBI" id="CHEBI:18420"/>
    </cofactor>
</comment>
<dbReference type="InterPro" id="IPR006171">
    <property type="entry name" value="TOPRIM_dom"/>
</dbReference>
<dbReference type="Pfam" id="PF00521">
    <property type="entry name" value="DNA_topoisoIV"/>
    <property type="match status" value="1"/>
</dbReference>
<dbReference type="SMART" id="SM00434">
    <property type="entry name" value="TOP4c"/>
    <property type="match status" value="1"/>
</dbReference>
<dbReference type="SUPFAM" id="SSF55874">
    <property type="entry name" value="ATPase domain of HSP90 chaperone/DNA topoisomerase II/histidine kinase"/>
    <property type="match status" value="1"/>
</dbReference>
<dbReference type="FunFam" id="3.90.199.10:FF:000002">
    <property type="entry name" value="DNA topoisomerase 2"/>
    <property type="match status" value="1"/>
</dbReference>
<evidence type="ECO:0000256" key="12">
    <source>
        <dbReference type="ARBA" id="ARBA00023235"/>
    </source>
</evidence>
<dbReference type="InterPro" id="IPR013758">
    <property type="entry name" value="Topo_IIA_A/C_ab"/>
</dbReference>
<evidence type="ECO:0000259" key="14">
    <source>
        <dbReference type="PROSITE" id="PS50880"/>
    </source>
</evidence>
<dbReference type="GO" id="GO:0000712">
    <property type="term" value="P:resolution of meiotic recombination intermediates"/>
    <property type="evidence" value="ECO:0007669"/>
    <property type="project" value="TreeGrafter"/>
</dbReference>
<dbReference type="Gene3D" id="3.90.199.10">
    <property type="entry name" value="Topoisomerase II, domain 5"/>
    <property type="match status" value="1"/>
</dbReference>
<comment type="similarity">
    <text evidence="4">Belongs to the type II topoisomerase family.</text>
</comment>
<dbReference type="Gene3D" id="3.30.1360.40">
    <property type="match status" value="1"/>
</dbReference>
<dbReference type="Gene3D" id="3.30.230.10">
    <property type="match status" value="1"/>
</dbReference>
<dbReference type="InterPro" id="IPR014721">
    <property type="entry name" value="Ribsml_uS5_D2-typ_fold_subgr"/>
</dbReference>
<keyword evidence="6" id="KW-0479">Metal-binding</keyword>
<dbReference type="AlphaFoldDB" id="A0A6C0HVM6"/>
<sequence length="1091" mass="125652">MDVYDSEDKIIKSKIIKYTPGFLKIFDEVLVNARDASENDKTCNIINIWYNKEQGYIRIYNNGDRGIPVEMHPIHKVLAPSLIFGELLTSSNYDDTKKKTTGGKNGLGSKLSSAYSKSFTVEIGDAERKKHFIQEWTNNMQNTDGPKVTKYSKKTSYVDITFYPDVKRFGLEALDDDHMALFYRRAIDIAGTSSDKVKVTFNDEKINVTNFKQYIQYYYPKDEIYFDESDDGRWKVGVLYIQESNNKVISFANSIATYKGGSHVNHVADKIIKQLVDNHIKKKNKDVKISPSILKENLVFFVNAVIENPSFDSQTKETLTTEPKEFGSKYEPAESFIKKLAKCGIVEQVLDYAKFKESKELKKNDGKKQKTIHGIPKLDDANEAGGKNSNKCALILTEGDSAKATAVAGLSVIGRDYFGVFPLKGKMLNVREASVKQLTENEEISNLKKIMGLRQGCKYDNDEDFASLRYGRIIILTDADADGSHIKGLVMNMFHSIWPELVQRKGFITSLATPIVKAFKNKDNKTFYTITEYDDWIKSLSESAKKSWKIKYYKGLGTSTAAEAKEYFVDVNDKLIKYKWAKDEEENNSMTLAFQKSRADDRKEWLMNYDRNEILTYEEHDVSYTDFIHKDLKHFSNYDNSRSIPHIMDGLKPSQRKILYGAILRGLDKEEIKVAQLAGFVSDKAAYHHGEASLMGAIIGLAQDFVGSNNINILEPLGQFGGRSMGGKDAASPRYIFTKIPTISSMIFKKVDNNILNNQKEDGMEIEPEFYAPIIPMILVNGTAGIGTGFSTDIPCFNPIEIIDNLINIIDNKPDNYNMMHPYWRGFTGKVEKVGDNTYETTGIYSIHKNKLLITELPVGTWTQNYKEFLEKLYELEQAKKNKDDKNFINYKEHHTDTKVSFELEFSHGYLENIKDIPKQFHLTSKVSINNMHLYSTKGKLTKYNTIRDIFEEYYTHRVELYAKRREFQLNELKDELEMISNKARFILMVVNEELIINKRKRGEIEDDLEENDFKKINNSYDYLLNMPIYQLTFEKIEELKKQKDIKEAEYNKLNKMKPHDIWKNELVELKNMLNTLNDHKEETKPLKKKK</sequence>
<dbReference type="GO" id="GO:0046872">
    <property type="term" value="F:metal ion binding"/>
    <property type="evidence" value="ECO:0007669"/>
    <property type="project" value="UniProtKB-KW"/>
</dbReference>
<proteinExistence type="inferred from homology"/>
<dbReference type="Gene3D" id="1.10.268.10">
    <property type="entry name" value="Topoisomerase, domain 3"/>
    <property type="match status" value="1"/>
</dbReference>
<keyword evidence="13" id="KW-0175">Coiled coil</keyword>
<dbReference type="PANTHER" id="PTHR10169">
    <property type="entry name" value="DNA TOPOISOMERASE/GYRASE"/>
    <property type="match status" value="1"/>
</dbReference>
<dbReference type="InterPro" id="IPR018522">
    <property type="entry name" value="TopoIIA_CS"/>
</dbReference>
<dbReference type="InterPro" id="IPR050634">
    <property type="entry name" value="DNA_Topoisomerase_II"/>
</dbReference>
<evidence type="ECO:0000259" key="15">
    <source>
        <dbReference type="PROSITE" id="PS52040"/>
    </source>
</evidence>
<feature type="domain" description="Topo IIA-type catalytic" evidence="15">
    <location>
        <begin position="644"/>
        <end position="1067"/>
    </location>
</feature>
<dbReference type="InterPro" id="IPR020568">
    <property type="entry name" value="Ribosomal_Su5_D2-typ_SF"/>
</dbReference>
<dbReference type="Gene3D" id="3.30.1490.30">
    <property type="match status" value="1"/>
</dbReference>
<keyword evidence="11" id="KW-0238">DNA-binding</keyword>
<evidence type="ECO:0000256" key="6">
    <source>
        <dbReference type="ARBA" id="ARBA00022723"/>
    </source>
</evidence>
<evidence type="ECO:0000256" key="10">
    <source>
        <dbReference type="ARBA" id="ARBA00023029"/>
    </source>
</evidence>
<feature type="domain" description="Toprim" evidence="14">
    <location>
        <begin position="392"/>
        <end position="509"/>
    </location>
</feature>
<evidence type="ECO:0000256" key="9">
    <source>
        <dbReference type="ARBA" id="ARBA00022842"/>
    </source>
</evidence>
<keyword evidence="10" id="KW-0799">Topoisomerase</keyword>
<dbReference type="GO" id="GO:0006265">
    <property type="term" value="P:DNA topological change"/>
    <property type="evidence" value="ECO:0007669"/>
    <property type="project" value="InterPro"/>
</dbReference>
<comment type="catalytic activity">
    <reaction evidence="1">
        <text>ATP-dependent breakage, passage and rejoining of double-stranded DNA.</text>
        <dbReference type="EC" id="5.6.2.2"/>
    </reaction>
</comment>
<dbReference type="SUPFAM" id="SSF54211">
    <property type="entry name" value="Ribosomal protein S5 domain 2-like"/>
    <property type="match status" value="1"/>
</dbReference>
<dbReference type="InterPro" id="IPR036890">
    <property type="entry name" value="HATPase_C_sf"/>
</dbReference>
<organism evidence="16">
    <name type="scientific">viral metagenome</name>
    <dbReference type="NCBI Taxonomy" id="1070528"/>
    <lineage>
        <taxon>unclassified sequences</taxon>
        <taxon>metagenomes</taxon>
        <taxon>organismal metagenomes</taxon>
    </lineage>
</organism>
<keyword evidence="8" id="KW-0067">ATP-binding</keyword>
<dbReference type="Pfam" id="PF01751">
    <property type="entry name" value="Toprim"/>
    <property type="match status" value="1"/>
</dbReference>
<keyword evidence="9" id="KW-0460">Magnesium</keyword>
<evidence type="ECO:0000313" key="16">
    <source>
        <dbReference type="EMBL" id="QHT84544.1"/>
    </source>
</evidence>
<dbReference type="PROSITE" id="PS50880">
    <property type="entry name" value="TOPRIM"/>
    <property type="match status" value="1"/>
</dbReference>
<dbReference type="GO" id="GO:0003677">
    <property type="term" value="F:DNA binding"/>
    <property type="evidence" value="ECO:0007669"/>
    <property type="project" value="UniProtKB-KW"/>
</dbReference>
<dbReference type="GO" id="GO:0005634">
    <property type="term" value="C:nucleus"/>
    <property type="evidence" value="ECO:0007669"/>
    <property type="project" value="TreeGrafter"/>
</dbReference>
<dbReference type="InterPro" id="IPR002205">
    <property type="entry name" value="Topo_IIA_dom_A"/>
</dbReference>
<dbReference type="GO" id="GO:0003918">
    <property type="term" value="F:DNA topoisomerase type II (double strand cut, ATP-hydrolyzing) activity"/>
    <property type="evidence" value="ECO:0007669"/>
    <property type="project" value="UniProtKB-EC"/>
</dbReference>
<dbReference type="InterPro" id="IPR001241">
    <property type="entry name" value="Topo_IIA"/>
</dbReference>
<keyword evidence="12" id="KW-0413">Isomerase</keyword>
<dbReference type="FunFam" id="3.40.50.670:FF:000001">
    <property type="entry name" value="DNA topoisomerase 2"/>
    <property type="match status" value="1"/>
</dbReference>
<dbReference type="InterPro" id="IPR013759">
    <property type="entry name" value="Topo_IIA_B_C"/>
</dbReference>
<evidence type="ECO:0000256" key="8">
    <source>
        <dbReference type="ARBA" id="ARBA00022840"/>
    </source>
</evidence>
<dbReference type="SMART" id="SM00433">
    <property type="entry name" value="TOP2c"/>
    <property type="match status" value="1"/>
</dbReference>
<name>A0A6C0HVM6_9ZZZZ</name>
<dbReference type="PRINTS" id="PR01158">
    <property type="entry name" value="TOPISMRASEII"/>
</dbReference>
<dbReference type="GO" id="GO:0000819">
    <property type="term" value="P:sister chromatid segregation"/>
    <property type="evidence" value="ECO:0007669"/>
    <property type="project" value="TreeGrafter"/>
</dbReference>
<dbReference type="Gene3D" id="3.40.50.670">
    <property type="match status" value="1"/>
</dbReference>
<feature type="coiled-coil region" evidence="13">
    <location>
        <begin position="1030"/>
        <end position="1080"/>
    </location>
</feature>
<dbReference type="SUPFAM" id="SSF56719">
    <property type="entry name" value="Type II DNA topoisomerase"/>
    <property type="match status" value="1"/>
</dbReference>
<dbReference type="PRINTS" id="PR00418">
    <property type="entry name" value="TPI2FAMILY"/>
</dbReference>
<evidence type="ECO:0000256" key="2">
    <source>
        <dbReference type="ARBA" id="ARBA00001913"/>
    </source>
</evidence>
<dbReference type="PROSITE" id="PS00177">
    <property type="entry name" value="TOPOISOMERASE_II"/>
    <property type="match status" value="1"/>
</dbReference>
<dbReference type="InterPro" id="IPR013506">
    <property type="entry name" value="Topo_IIA_bsu_dom2"/>
</dbReference>
<dbReference type="PROSITE" id="PS52040">
    <property type="entry name" value="TOPO_IIA"/>
    <property type="match status" value="1"/>
</dbReference>
<dbReference type="InterPro" id="IPR013760">
    <property type="entry name" value="Topo_IIA-like_dom_sf"/>
</dbReference>
<dbReference type="InterPro" id="IPR001154">
    <property type="entry name" value="TopoII_euk"/>
</dbReference>
<protein>
    <recommendedName>
        <fullName evidence="5">DNA topoisomerase (ATP-hydrolyzing)</fullName>
        <ecNumber evidence="5">5.6.2.2</ecNumber>
    </recommendedName>
</protein>